<sequence>MYLGIDVHKRYAQVAVMDEAGKIVEEVRVENANLDDLAQRYAGAQAVLEATSNYYHIHDTLSEHLDVTVAHPKKINQIADTDKKTDRVDAKELARMLRLNSVPESYVPSEEGSVQIS</sequence>
<dbReference type="AlphaFoldDB" id="A0A238YHI3"/>
<accession>A0A238YHI3</accession>
<reference evidence="2 3" key="1">
    <citation type="submission" date="2017-06" db="EMBL/GenBank/DDBJ databases">
        <authorList>
            <person name="Kim H.J."/>
            <person name="Triplett B.A."/>
        </authorList>
    </citation>
    <scope>NUCLEOTIDE SEQUENCE [LARGE SCALE GENOMIC DNA]</scope>
    <source>
        <strain evidence="2 3">DSM 8800</strain>
    </source>
</reference>
<dbReference type="PANTHER" id="PTHR33055">
    <property type="entry name" value="TRANSPOSASE FOR INSERTION SEQUENCE ELEMENT IS1111A"/>
    <property type="match status" value="1"/>
</dbReference>
<dbReference type="InterPro" id="IPR002525">
    <property type="entry name" value="Transp_IS110-like_N"/>
</dbReference>
<evidence type="ECO:0000313" key="3">
    <source>
        <dbReference type="Proteomes" id="UP000198397"/>
    </source>
</evidence>
<dbReference type="GO" id="GO:0003677">
    <property type="term" value="F:DNA binding"/>
    <property type="evidence" value="ECO:0007669"/>
    <property type="project" value="InterPro"/>
</dbReference>
<dbReference type="GO" id="GO:0006313">
    <property type="term" value="P:DNA transposition"/>
    <property type="evidence" value="ECO:0007669"/>
    <property type="project" value="InterPro"/>
</dbReference>
<evidence type="ECO:0000259" key="1">
    <source>
        <dbReference type="Pfam" id="PF01548"/>
    </source>
</evidence>
<dbReference type="EMBL" id="FZNQ01000042">
    <property type="protein sequence ID" value="SNR70084.1"/>
    <property type="molecule type" value="Genomic_DNA"/>
</dbReference>
<evidence type="ECO:0000313" key="2">
    <source>
        <dbReference type="EMBL" id="SNR70084.1"/>
    </source>
</evidence>
<gene>
    <name evidence="2" type="ORF">SAMN06264855_14215</name>
</gene>
<name>A0A238YHI3_HALVU</name>
<dbReference type="GO" id="GO:0004803">
    <property type="term" value="F:transposase activity"/>
    <property type="evidence" value="ECO:0007669"/>
    <property type="project" value="InterPro"/>
</dbReference>
<keyword evidence="3" id="KW-1185">Reference proteome</keyword>
<protein>
    <submittedName>
        <fullName evidence="2">Transposase</fullName>
    </submittedName>
</protein>
<organism evidence="2 3">
    <name type="scientific">Halorubrum vacuolatum</name>
    <name type="common">Natronobacterium vacuolatum</name>
    <dbReference type="NCBI Taxonomy" id="63740"/>
    <lineage>
        <taxon>Archaea</taxon>
        <taxon>Methanobacteriati</taxon>
        <taxon>Methanobacteriota</taxon>
        <taxon>Stenosarchaea group</taxon>
        <taxon>Halobacteria</taxon>
        <taxon>Halobacteriales</taxon>
        <taxon>Haloferacaceae</taxon>
        <taxon>Halorubrum</taxon>
    </lineage>
</organism>
<proteinExistence type="predicted"/>
<dbReference type="Proteomes" id="UP000198397">
    <property type="component" value="Unassembled WGS sequence"/>
</dbReference>
<feature type="domain" description="Transposase IS110-like N-terminal" evidence="1">
    <location>
        <begin position="3"/>
        <end position="102"/>
    </location>
</feature>
<dbReference type="Pfam" id="PF01548">
    <property type="entry name" value="DEDD_Tnp_IS110"/>
    <property type="match status" value="1"/>
</dbReference>
<dbReference type="InterPro" id="IPR047650">
    <property type="entry name" value="Transpos_IS110"/>
</dbReference>